<protein>
    <submittedName>
        <fullName evidence="2">Uncharacterized protein</fullName>
    </submittedName>
</protein>
<organism evidence="2 3">
    <name type="scientific">Choiromyces venosus 120613-1</name>
    <dbReference type="NCBI Taxonomy" id="1336337"/>
    <lineage>
        <taxon>Eukaryota</taxon>
        <taxon>Fungi</taxon>
        <taxon>Dikarya</taxon>
        <taxon>Ascomycota</taxon>
        <taxon>Pezizomycotina</taxon>
        <taxon>Pezizomycetes</taxon>
        <taxon>Pezizales</taxon>
        <taxon>Tuberaceae</taxon>
        <taxon>Choiromyces</taxon>
    </lineage>
</organism>
<keyword evidence="3" id="KW-1185">Reference proteome</keyword>
<reference evidence="2 3" key="1">
    <citation type="journal article" date="2018" name="Nat. Ecol. Evol.">
        <title>Pezizomycetes genomes reveal the molecular basis of ectomycorrhizal truffle lifestyle.</title>
        <authorList>
            <person name="Murat C."/>
            <person name="Payen T."/>
            <person name="Noel B."/>
            <person name="Kuo A."/>
            <person name="Morin E."/>
            <person name="Chen J."/>
            <person name="Kohler A."/>
            <person name="Krizsan K."/>
            <person name="Balestrini R."/>
            <person name="Da Silva C."/>
            <person name="Montanini B."/>
            <person name="Hainaut M."/>
            <person name="Levati E."/>
            <person name="Barry K.W."/>
            <person name="Belfiori B."/>
            <person name="Cichocki N."/>
            <person name="Clum A."/>
            <person name="Dockter R.B."/>
            <person name="Fauchery L."/>
            <person name="Guy J."/>
            <person name="Iotti M."/>
            <person name="Le Tacon F."/>
            <person name="Lindquist E.A."/>
            <person name="Lipzen A."/>
            <person name="Malagnac F."/>
            <person name="Mello A."/>
            <person name="Molinier V."/>
            <person name="Miyauchi S."/>
            <person name="Poulain J."/>
            <person name="Riccioni C."/>
            <person name="Rubini A."/>
            <person name="Sitrit Y."/>
            <person name="Splivallo R."/>
            <person name="Traeger S."/>
            <person name="Wang M."/>
            <person name="Zifcakova L."/>
            <person name="Wipf D."/>
            <person name="Zambonelli A."/>
            <person name="Paolocci F."/>
            <person name="Nowrousian M."/>
            <person name="Ottonello S."/>
            <person name="Baldrian P."/>
            <person name="Spatafora J.W."/>
            <person name="Henrissat B."/>
            <person name="Nagy L.G."/>
            <person name="Aury J.M."/>
            <person name="Wincker P."/>
            <person name="Grigoriev I.V."/>
            <person name="Bonfante P."/>
            <person name="Martin F.M."/>
        </authorList>
    </citation>
    <scope>NUCLEOTIDE SEQUENCE [LARGE SCALE GENOMIC DNA]</scope>
    <source>
        <strain evidence="2 3">120613-1</strain>
    </source>
</reference>
<gene>
    <name evidence="2" type="ORF">L873DRAFT_1848834</name>
</gene>
<feature type="compositionally biased region" description="Low complexity" evidence="1">
    <location>
        <begin position="16"/>
        <end position="36"/>
    </location>
</feature>
<feature type="compositionally biased region" description="Polar residues" evidence="1">
    <location>
        <begin position="37"/>
        <end position="52"/>
    </location>
</feature>
<dbReference type="OrthoDB" id="2150604at2759"/>
<dbReference type="AlphaFoldDB" id="A0A3N4IVY1"/>
<evidence type="ECO:0000256" key="1">
    <source>
        <dbReference type="SAM" id="MobiDB-lite"/>
    </source>
</evidence>
<feature type="region of interest" description="Disordered" evidence="1">
    <location>
        <begin position="1"/>
        <end position="54"/>
    </location>
</feature>
<sequence length="187" mass="20386">MSFTRNKSPTLPPLNRSSPSRSPSHASHQSSAQARRTPQSLPRRNHGSSDLPTDTGKILTELIHEAAIGSYTATLPLEYLRSPPPPSNLFSIACEHTAQINDRLDAGTVDLEVGMLHWVRNHFSFYKGKVGKQREDSSAVSNGGSWDGEIGLDRVVFSQSAGVTSVVDTRELRRGLEGVRRGVEGAR</sequence>
<dbReference type="Proteomes" id="UP000276215">
    <property type="component" value="Unassembled WGS sequence"/>
</dbReference>
<proteinExistence type="predicted"/>
<name>A0A3N4IVY1_9PEZI</name>
<dbReference type="STRING" id="1336337.A0A3N4IVY1"/>
<evidence type="ECO:0000313" key="2">
    <source>
        <dbReference type="EMBL" id="RPA90373.1"/>
    </source>
</evidence>
<accession>A0A3N4IVY1</accession>
<evidence type="ECO:0000313" key="3">
    <source>
        <dbReference type="Proteomes" id="UP000276215"/>
    </source>
</evidence>
<dbReference type="EMBL" id="ML120528">
    <property type="protein sequence ID" value="RPA90373.1"/>
    <property type="molecule type" value="Genomic_DNA"/>
</dbReference>